<dbReference type="Gene3D" id="3.30.230.40">
    <property type="entry name" value="Imidazole glycerol phosphate dehydratase, domain 1"/>
    <property type="match status" value="2"/>
</dbReference>
<keyword evidence="3" id="KW-0456">Lyase</keyword>
<gene>
    <name evidence="4" type="ORF">WI372_03765</name>
</gene>
<accession>A0ABU9E5S6</accession>
<keyword evidence="5" id="KW-1185">Reference proteome</keyword>
<comment type="caution">
    <text evidence="4">The sequence shown here is derived from an EMBL/GenBank/DDBJ whole genome shotgun (WGS) entry which is preliminary data.</text>
</comment>
<name>A0ABU9E5S6_9BACT</name>
<dbReference type="SUPFAM" id="SSF54211">
    <property type="entry name" value="Ribosomal protein S5 domain 2-like"/>
    <property type="match status" value="2"/>
</dbReference>
<dbReference type="InterPro" id="IPR000807">
    <property type="entry name" value="ImidazoleglycerolP_deHydtase"/>
</dbReference>
<evidence type="ECO:0000313" key="5">
    <source>
        <dbReference type="Proteomes" id="UP001484239"/>
    </source>
</evidence>
<dbReference type="RefSeq" id="WP_405277634.1">
    <property type="nucleotide sequence ID" value="NZ_JBBHLI010000001.1"/>
</dbReference>
<dbReference type="Proteomes" id="UP001484239">
    <property type="component" value="Unassembled WGS sequence"/>
</dbReference>
<sequence>MTTLRRETRETTIRLEVSASGGDIDVTTDEPFLTHMVETLARYAGLGLSLEATGDLKHHLIEDVAIALGLAVAREVPTRAERYGWATVPMDDALVRAALDTGGRPWYEGRLPSPLYEHFLQSFAFNLGATLHVVVDRGRDRHHVVEAAIKATGLALRQALREGDRVFSTKGSVRLDWADEEE</sequence>
<organism evidence="4 5">
    <name type="scientific">Gaopeijia maritima</name>
    <dbReference type="NCBI Taxonomy" id="3119007"/>
    <lineage>
        <taxon>Bacteria</taxon>
        <taxon>Pseudomonadati</taxon>
        <taxon>Gemmatimonadota</taxon>
        <taxon>Longimicrobiia</taxon>
        <taxon>Gaopeijiales</taxon>
        <taxon>Gaopeijiaceae</taxon>
        <taxon>Gaopeijia</taxon>
    </lineage>
</organism>
<dbReference type="EMBL" id="JBBHLI010000001">
    <property type="protein sequence ID" value="MEK9500085.1"/>
    <property type="molecule type" value="Genomic_DNA"/>
</dbReference>
<dbReference type="PANTHER" id="PTHR23133">
    <property type="entry name" value="IMIDAZOLEGLYCEROL-PHOSPHATE DEHYDRATASE HIS7"/>
    <property type="match status" value="1"/>
</dbReference>
<keyword evidence="1" id="KW-0028">Amino-acid biosynthesis</keyword>
<dbReference type="PANTHER" id="PTHR23133:SF2">
    <property type="entry name" value="IMIDAZOLEGLYCEROL-PHOSPHATE DEHYDRATASE"/>
    <property type="match status" value="1"/>
</dbReference>
<evidence type="ECO:0000256" key="2">
    <source>
        <dbReference type="ARBA" id="ARBA00023102"/>
    </source>
</evidence>
<dbReference type="InterPro" id="IPR020568">
    <property type="entry name" value="Ribosomal_Su5_D2-typ_SF"/>
</dbReference>
<evidence type="ECO:0000256" key="1">
    <source>
        <dbReference type="ARBA" id="ARBA00022605"/>
    </source>
</evidence>
<dbReference type="InterPro" id="IPR038494">
    <property type="entry name" value="IGPD_sf"/>
</dbReference>
<proteinExistence type="predicted"/>
<keyword evidence="2" id="KW-0368">Histidine biosynthesis</keyword>
<dbReference type="Pfam" id="PF00475">
    <property type="entry name" value="IGPD"/>
    <property type="match status" value="1"/>
</dbReference>
<reference evidence="4 5" key="1">
    <citation type="submission" date="2024-02" db="EMBL/GenBank/DDBJ databases">
        <title>A novel Gemmatimonadota bacterium.</title>
        <authorList>
            <person name="Du Z.-J."/>
            <person name="Ye Y.-Q."/>
        </authorList>
    </citation>
    <scope>NUCLEOTIDE SEQUENCE [LARGE SCALE GENOMIC DNA]</scope>
    <source>
        <strain evidence="4 5">DH-20</strain>
    </source>
</reference>
<protein>
    <submittedName>
        <fullName evidence="4">Imidazoleglycerol-phosphate dehydratase</fullName>
    </submittedName>
</protein>
<evidence type="ECO:0000313" key="4">
    <source>
        <dbReference type="EMBL" id="MEK9500085.1"/>
    </source>
</evidence>
<evidence type="ECO:0000256" key="3">
    <source>
        <dbReference type="ARBA" id="ARBA00023239"/>
    </source>
</evidence>